<dbReference type="GO" id="GO:0052621">
    <property type="term" value="F:diguanylate cyclase activity"/>
    <property type="evidence" value="ECO:0007669"/>
    <property type="project" value="UniProtKB-EC"/>
</dbReference>
<dbReference type="NCBIfam" id="TIGR00229">
    <property type="entry name" value="sensory_box"/>
    <property type="match status" value="2"/>
</dbReference>
<evidence type="ECO:0000259" key="8">
    <source>
        <dbReference type="PROSITE" id="PS50112"/>
    </source>
</evidence>
<comment type="caution">
    <text evidence="10">The sequence shown here is derived from an EMBL/GenBank/DDBJ whole genome shotgun (WGS) entry which is preliminary data.</text>
</comment>
<feature type="domain" description="GGDEF" evidence="9">
    <location>
        <begin position="643"/>
        <end position="776"/>
    </location>
</feature>
<dbReference type="CDD" id="cd12914">
    <property type="entry name" value="PDC1_DGC_like"/>
    <property type="match status" value="1"/>
</dbReference>
<dbReference type="PROSITE" id="PS50112">
    <property type="entry name" value="PAS"/>
    <property type="match status" value="1"/>
</dbReference>
<dbReference type="InterPro" id="IPR000160">
    <property type="entry name" value="GGDEF_dom"/>
</dbReference>
<dbReference type="SMART" id="SM00267">
    <property type="entry name" value="GGDEF"/>
    <property type="match status" value="1"/>
</dbReference>
<dbReference type="CDD" id="cd00130">
    <property type="entry name" value="PAS"/>
    <property type="match status" value="2"/>
</dbReference>
<keyword evidence="11" id="KW-1185">Reference proteome</keyword>
<keyword evidence="5 7" id="KW-1133">Transmembrane helix</keyword>
<dbReference type="PANTHER" id="PTHR44757:SF2">
    <property type="entry name" value="BIOFILM ARCHITECTURE MAINTENANCE PROTEIN MBAA"/>
    <property type="match status" value="1"/>
</dbReference>
<evidence type="ECO:0000256" key="7">
    <source>
        <dbReference type="SAM" id="Phobius"/>
    </source>
</evidence>
<evidence type="ECO:0000256" key="5">
    <source>
        <dbReference type="ARBA" id="ARBA00022989"/>
    </source>
</evidence>
<dbReference type="Pfam" id="PF13188">
    <property type="entry name" value="PAS_8"/>
    <property type="match status" value="1"/>
</dbReference>
<dbReference type="InterPro" id="IPR013656">
    <property type="entry name" value="PAS_4"/>
</dbReference>
<name>A0ABS6A684_9GAMM</name>
<dbReference type="InterPro" id="IPR000014">
    <property type="entry name" value="PAS"/>
</dbReference>
<dbReference type="PROSITE" id="PS50887">
    <property type="entry name" value="GGDEF"/>
    <property type="match status" value="1"/>
</dbReference>
<dbReference type="NCBIfam" id="TIGR00254">
    <property type="entry name" value="GGDEF"/>
    <property type="match status" value="1"/>
</dbReference>
<evidence type="ECO:0000256" key="3">
    <source>
        <dbReference type="ARBA" id="ARBA00022692"/>
    </source>
</evidence>
<keyword evidence="10" id="KW-0548">Nucleotidyltransferase</keyword>
<keyword evidence="6 7" id="KW-0472">Membrane</keyword>
<gene>
    <name evidence="10" type="ORF">KO508_01850</name>
</gene>
<accession>A0ABS6A684</accession>
<keyword evidence="10" id="KW-0808">Transferase</keyword>
<evidence type="ECO:0000259" key="9">
    <source>
        <dbReference type="PROSITE" id="PS50887"/>
    </source>
</evidence>
<evidence type="ECO:0000313" key="11">
    <source>
        <dbReference type="Proteomes" id="UP000753376"/>
    </source>
</evidence>
<keyword evidence="2" id="KW-1003">Cell membrane</keyword>
<feature type="transmembrane region" description="Helical" evidence="7">
    <location>
        <begin position="285"/>
        <end position="305"/>
    </location>
</feature>
<evidence type="ECO:0000256" key="6">
    <source>
        <dbReference type="ARBA" id="ARBA00023136"/>
    </source>
</evidence>
<dbReference type="InterPro" id="IPR033479">
    <property type="entry name" value="dCache_1"/>
</dbReference>
<evidence type="ECO:0000256" key="4">
    <source>
        <dbReference type="ARBA" id="ARBA00022777"/>
    </source>
</evidence>
<dbReference type="SMART" id="SM00091">
    <property type="entry name" value="PAS"/>
    <property type="match status" value="3"/>
</dbReference>
<dbReference type="Proteomes" id="UP000753376">
    <property type="component" value="Unassembled WGS sequence"/>
</dbReference>
<reference evidence="10 11" key="1">
    <citation type="submission" date="2021-05" db="EMBL/GenBank/DDBJ databases">
        <title>Draft genomes of bacteria isolated from model marine particles.</title>
        <authorList>
            <person name="Datta M.S."/>
            <person name="Schwartzman J.A."/>
            <person name="Enke T.N."/>
            <person name="Saavedra J."/>
            <person name="Cermak N."/>
            <person name="Cordero O.X."/>
        </authorList>
    </citation>
    <scope>NUCLEOTIDE SEQUENCE [LARGE SCALE GENOMIC DNA]</scope>
    <source>
        <strain evidence="10 11">D2M19</strain>
    </source>
</reference>
<dbReference type="InterPro" id="IPR052155">
    <property type="entry name" value="Biofilm_reg_signaling"/>
</dbReference>
<dbReference type="EMBL" id="JAHKPV010000001">
    <property type="protein sequence ID" value="MBU2872738.1"/>
    <property type="molecule type" value="Genomic_DNA"/>
</dbReference>
<dbReference type="Pfam" id="PF08448">
    <property type="entry name" value="PAS_4"/>
    <property type="match status" value="1"/>
</dbReference>
<keyword evidence="3 7" id="KW-0812">Transmembrane</keyword>
<organism evidence="10 11">
    <name type="scientific">Marinobacter salexigens</name>
    <dbReference type="NCBI Taxonomy" id="1925763"/>
    <lineage>
        <taxon>Bacteria</taxon>
        <taxon>Pseudomonadati</taxon>
        <taxon>Pseudomonadota</taxon>
        <taxon>Gammaproteobacteria</taxon>
        <taxon>Pseudomonadales</taxon>
        <taxon>Marinobacteraceae</taxon>
        <taxon>Marinobacter</taxon>
    </lineage>
</organism>
<dbReference type="Pfam" id="PF02743">
    <property type="entry name" value="dCache_1"/>
    <property type="match status" value="1"/>
</dbReference>
<dbReference type="Pfam" id="PF00990">
    <property type="entry name" value="GGDEF"/>
    <property type="match status" value="1"/>
</dbReference>
<proteinExistence type="predicted"/>
<dbReference type="RefSeq" id="WP_216007291.1">
    <property type="nucleotide sequence ID" value="NZ_JAHKPV010000001.1"/>
</dbReference>
<feature type="domain" description="PAS" evidence="8">
    <location>
        <begin position="363"/>
        <end position="433"/>
    </location>
</feature>
<evidence type="ECO:0000256" key="2">
    <source>
        <dbReference type="ARBA" id="ARBA00022475"/>
    </source>
</evidence>
<evidence type="ECO:0000313" key="10">
    <source>
        <dbReference type="EMBL" id="MBU2872738.1"/>
    </source>
</evidence>
<evidence type="ECO:0000256" key="1">
    <source>
        <dbReference type="ARBA" id="ARBA00004651"/>
    </source>
</evidence>
<comment type="subcellular location">
    <subcellularLocation>
        <location evidence="1">Cell membrane</location>
        <topology evidence="1">Multi-pass membrane protein</topology>
    </subcellularLocation>
</comment>
<sequence>MSRWLDSLVNRAVLLVVGVVILTAVLVALAGSFLSRSELEQQAANQVETIAQLVAGELDDKLSQRLEALSHVAQGFTMSEAAFEVRAGILMRRQIALQHLFDGVYLIDAQGKVIAEYPEELKMVGSDVSNRTYFRRSSEQFTPHISEPYRSNYQGRPAVMVAAPVFDHKKRFIGLLGGAISLAGEHLIEEFSDVRVGKTGYLTIIARNGIVLANGRTGEVMQPVSDSNPVLNQAMSGFEGTARTSNAKGESIILSVQQMSEVPWFVAAVWPASEAYAPATRLKDAFLWVLLVVILLVVPVAMWRFRRLMAPLGELGLQVHERHLGVRNKPVGVIGGSEISQVAEIFNLVMDEREDVLSSLAEREAFFRSLTRGAPIGIVQADVLGRIEFVNPVFESIIGLKLAALSGTHLFDCIADVDRDAVIEGWQKALEGQLVFRDRFRLQGSNAAAPVWCQVMTAILETPEKVMGTVTIVRDISHELEVEEALRDEQQRAENILGVMQDGVLMADTGGAIRYANQAAGRFLGTGEDYIGSNVFELVGIDHEDQALTHDWFLAHDDLDSLYVTLRNRSGDAFDVDLSMIHIRQGRENERLVFVFRDDAERRREEERLSWEATHDSLTQLVNRRAFNASLSKVLGESSRQEASSVLMLIDLDHFKPVNDEGGHLLGDEMLRRLSDLFKESVRQSDTVARLGGDEFGIILPACGLSRAKTLAERIRAGVEALKIEHEGRMFGVTASIGVTELLPEDREPKDVVARADEGAYLAKSQGRNRVVVTPVAEPPQEPKD</sequence>
<keyword evidence="4" id="KW-0418">Kinase</keyword>
<protein>
    <submittedName>
        <fullName evidence="10">Diguanylate cyclase</fullName>
        <ecNumber evidence="10">2.7.7.65</ecNumber>
    </submittedName>
</protein>
<dbReference type="EC" id="2.7.7.65" evidence="10"/>
<feature type="transmembrane region" description="Helical" evidence="7">
    <location>
        <begin position="12"/>
        <end position="34"/>
    </location>
</feature>
<dbReference type="PANTHER" id="PTHR44757">
    <property type="entry name" value="DIGUANYLATE CYCLASE DGCP"/>
    <property type="match status" value="1"/>
</dbReference>
<dbReference type="CDD" id="cd01949">
    <property type="entry name" value="GGDEF"/>
    <property type="match status" value="1"/>
</dbReference>
<dbReference type="CDD" id="cd18774">
    <property type="entry name" value="PDC2_HK_sensor"/>
    <property type="match status" value="1"/>
</dbReference>